<dbReference type="InterPro" id="IPR053156">
    <property type="entry name" value="T6SS_TssM-like"/>
</dbReference>
<gene>
    <name evidence="3" type="ORF">CKA38_12995</name>
</gene>
<dbReference type="AlphaFoldDB" id="A0A2U8E536"/>
<proteinExistence type="predicted"/>
<dbReference type="InterPro" id="IPR027417">
    <property type="entry name" value="P-loop_NTPase"/>
</dbReference>
<keyword evidence="1" id="KW-0472">Membrane</keyword>
<dbReference type="RefSeq" id="WP_108825864.1">
    <property type="nucleotide sequence ID" value="NZ_CP023004.1"/>
</dbReference>
<dbReference type="Pfam" id="PF14331">
    <property type="entry name" value="IcmF-related_N"/>
    <property type="match status" value="1"/>
</dbReference>
<keyword evidence="1" id="KW-0812">Transmembrane</keyword>
<sequence length="1211" mass="133346">MKDFFNNISDNLRYVAMLLAGTGIAGSVLFADRAIYTVFAIGLIVVGSLLFVFDAIRRAKKSKAEKRLAAQLADNSSGNAGISEAARRAQLDALRENFQKGIAKFRAAGKDIYTLPWYMVVGEPGSGKTEAVRRSNVGFPPGLQDEMQGAGGTINMHWWFTNHAILLDTAGKLLFQEAPPGTTTEWTEFLNLLTKSRPNCPINGLVLVIPADSLLKDNADDIAKKAGKICEQLDRIQRTLDVRFPVFILVTKCDLLNGFREFFSDMKDPHLQHQMTGWSNPDPLDTPFKPEHVDEYLNTIAQKIARRRLGLLADPVATDPSERRADEVDSLFALPNSIQSLAPRLRRYLETVFVTGEWSAKPLFLRGIYFTSALTEGKALDLELAQTLGVTPDSLPEGKLFERERSFFLRDLFIQKIFKEKGLVTRASNTRKQLKRRQLILGGTAVAGLALTLTLSIWGYFSVRDSVGAESAYWKAAAADWTKDHTWNPIVTPEFRGAEKYKYNGDNPVRVGTEQIPLHEFHARLQFLVTRDLSVPLVFKPLDIFGTTTNAGRREAQRVLFESSIMRPAIAAARTRIASEDALATWTARDTAALATLIQMEGIIHYPMLPGQTVEFAPNAFLTPLLGLWTPDGKIPADLNGAFDATYYERGGSGYNKWPNVTYSAGISFRENTPIAKAWLAFAKAQGAGAVSQKTELGNLAKIRDAVNTFATTEKDYQLYASRESNIAGWLTEARRTFTELTAAKTMLDGAIEQGRANGIFAKNAPPALATAYNDLVQKARAQNEAGGKAIRDVIGKFTKPDLGALAEKAGSTGVIGELGSHITGQAGTTAEDLAKKVKTSFTPEFPMLQEITARLDQMEKVTLAETRAVFGDTKPEDLALLDTNYLAIHEKRPLYEIRFTAYNRSMDLFTLAPSTAETLVGELGRHIEQAAATAAAIDAEGTKYMQALTLEFRNTLRQVTRAGNQARELDLYKLHHDTIADYLRKNVGFPILLDATDITTTTDTLKKNVDFIKAAHADLADSRAPSAARTNLNRSIERINKIGGILNALAAPDGAPASVKIQIAKYEDQKKFITERGISSDFGAVFAGNLWRTARMSGRAARTQSPSDSELATIRVIEAMPPLELFLAADAKPTPDTQATFSDTWTTLRLISKAGFRKSDGKTWQAPVSIRDNTVAEGAPQTDLFLILQFQYDKQLPELADWPTRASLQL</sequence>
<dbReference type="Proteomes" id="UP000244896">
    <property type="component" value="Chromosome"/>
</dbReference>
<feature type="domain" description="Type VI secretion system component TssM1 N-terminal" evidence="2">
    <location>
        <begin position="184"/>
        <end position="440"/>
    </location>
</feature>
<dbReference type="SUPFAM" id="SSF52540">
    <property type="entry name" value="P-loop containing nucleoside triphosphate hydrolases"/>
    <property type="match status" value="1"/>
</dbReference>
<keyword evidence="4" id="KW-1185">Reference proteome</keyword>
<keyword evidence="1" id="KW-1133">Transmembrane helix</keyword>
<dbReference type="InterPro" id="IPR025743">
    <property type="entry name" value="TssM1_N"/>
</dbReference>
<evidence type="ECO:0000256" key="1">
    <source>
        <dbReference type="SAM" id="Phobius"/>
    </source>
</evidence>
<dbReference type="KEGG" id="elut:CKA38_12995"/>
<organism evidence="3 4">
    <name type="scientific">Ereboglobus luteus</name>
    <dbReference type="NCBI Taxonomy" id="1796921"/>
    <lineage>
        <taxon>Bacteria</taxon>
        <taxon>Pseudomonadati</taxon>
        <taxon>Verrucomicrobiota</taxon>
        <taxon>Opitutia</taxon>
        <taxon>Opitutales</taxon>
        <taxon>Opitutaceae</taxon>
        <taxon>Ereboglobus</taxon>
    </lineage>
</organism>
<evidence type="ECO:0000313" key="3">
    <source>
        <dbReference type="EMBL" id="AWI10049.1"/>
    </source>
</evidence>
<accession>A0A2U8E536</accession>
<evidence type="ECO:0000313" key="4">
    <source>
        <dbReference type="Proteomes" id="UP000244896"/>
    </source>
</evidence>
<feature type="transmembrane region" description="Helical" evidence="1">
    <location>
        <begin position="36"/>
        <end position="56"/>
    </location>
</feature>
<protein>
    <recommendedName>
        <fullName evidence="2">Type VI secretion system component TssM1 N-terminal domain-containing protein</fullName>
    </recommendedName>
</protein>
<dbReference type="PANTHER" id="PTHR36153:SF1">
    <property type="entry name" value="TYPE VI SECRETION SYSTEM COMPONENT TSSM1"/>
    <property type="match status" value="1"/>
</dbReference>
<name>A0A2U8E536_9BACT</name>
<evidence type="ECO:0000259" key="2">
    <source>
        <dbReference type="Pfam" id="PF14331"/>
    </source>
</evidence>
<feature type="transmembrane region" description="Helical" evidence="1">
    <location>
        <begin position="12"/>
        <end position="30"/>
    </location>
</feature>
<feature type="transmembrane region" description="Helical" evidence="1">
    <location>
        <begin position="439"/>
        <end position="461"/>
    </location>
</feature>
<reference evidence="3 4" key="1">
    <citation type="journal article" date="2018" name="Syst. Appl. Microbiol.">
        <title>Ereboglobus luteus gen. nov. sp. nov. from cockroach guts, and new insights into the oxygen relationship of the genera Opitutus and Didymococcus (Verrucomicrobia: Opitutaceae).</title>
        <authorList>
            <person name="Tegtmeier D."/>
            <person name="Belitz A."/>
            <person name="Radek R."/>
            <person name="Heimerl T."/>
            <person name="Brune A."/>
        </authorList>
    </citation>
    <scope>NUCLEOTIDE SEQUENCE [LARGE SCALE GENOMIC DNA]</scope>
    <source>
        <strain evidence="3 4">Ho45</strain>
    </source>
</reference>
<dbReference type="PANTHER" id="PTHR36153">
    <property type="entry name" value="INNER MEMBRANE PROTEIN-RELATED"/>
    <property type="match status" value="1"/>
</dbReference>
<dbReference type="EMBL" id="CP023004">
    <property type="protein sequence ID" value="AWI10049.1"/>
    <property type="molecule type" value="Genomic_DNA"/>
</dbReference>
<dbReference type="OrthoDB" id="9758229at2"/>